<feature type="transmembrane region" description="Helical" evidence="13">
    <location>
        <begin position="83"/>
        <end position="104"/>
    </location>
</feature>
<evidence type="ECO:0000256" key="2">
    <source>
        <dbReference type="ARBA" id="ARBA00005377"/>
    </source>
</evidence>
<keyword evidence="9" id="KW-0443">Lipid metabolism</keyword>
<keyword evidence="5" id="KW-0256">Endoplasmic reticulum</keyword>
<gene>
    <name evidence="14" type="primary">ERG28</name>
    <name evidence="14" type="ORF">EHS25_008187</name>
</gene>
<keyword evidence="7 13" id="KW-1133">Transmembrane helix</keyword>
<keyword evidence="6" id="KW-0752">Steroid biosynthesis</keyword>
<evidence type="ECO:0000256" key="8">
    <source>
        <dbReference type="ARBA" id="ARBA00023011"/>
    </source>
</evidence>
<sequence>MSALASFLPSTPGALPYFFLLTSAASIYNAAQNYFILWQTKEIYSAKAHEVSPLAARIFAMWTLVSAVIRGTAAYNVTNPTVYTLAISTYAIALWHFGSELLIFRSVKVNRASAGPLIVASVGLAWTLTQQEHYTR</sequence>
<keyword evidence="4 13" id="KW-0812">Transmembrane</keyword>
<dbReference type="GO" id="GO:0005789">
    <property type="term" value="C:endoplasmic reticulum membrane"/>
    <property type="evidence" value="ECO:0007669"/>
    <property type="project" value="UniProtKB-SubCell"/>
</dbReference>
<evidence type="ECO:0000256" key="11">
    <source>
        <dbReference type="ARBA" id="ARBA00023166"/>
    </source>
</evidence>
<protein>
    <submittedName>
        <fullName evidence="14">Ergosterol biosynthesis protein</fullName>
    </submittedName>
</protein>
<keyword evidence="8" id="KW-0756">Sterol biosynthesis</keyword>
<comment type="subcellular location">
    <subcellularLocation>
        <location evidence="1">Endoplasmic reticulum membrane</location>
        <topology evidence="1">Multi-pass membrane protein</topology>
    </subcellularLocation>
</comment>
<evidence type="ECO:0000256" key="13">
    <source>
        <dbReference type="SAM" id="Phobius"/>
    </source>
</evidence>
<evidence type="ECO:0000256" key="1">
    <source>
        <dbReference type="ARBA" id="ARBA00004477"/>
    </source>
</evidence>
<keyword evidence="12" id="KW-0753">Steroid metabolism</keyword>
<comment type="caution">
    <text evidence="14">The sequence shown here is derived from an EMBL/GenBank/DDBJ whole genome shotgun (WGS) entry which is preliminary data.</text>
</comment>
<reference evidence="14 15" key="1">
    <citation type="submission" date="2018-11" db="EMBL/GenBank/DDBJ databases">
        <title>Genome sequence of Saitozyma podzolica DSM 27192.</title>
        <authorList>
            <person name="Aliyu H."/>
            <person name="Gorte O."/>
            <person name="Ochsenreither K."/>
        </authorList>
    </citation>
    <scope>NUCLEOTIDE SEQUENCE [LARGE SCALE GENOMIC DNA]</scope>
    <source>
        <strain evidence="14 15">DSM 27192</strain>
    </source>
</reference>
<feature type="transmembrane region" description="Helical" evidence="13">
    <location>
        <begin position="14"/>
        <end position="37"/>
    </location>
</feature>
<feature type="transmembrane region" description="Helical" evidence="13">
    <location>
        <begin position="58"/>
        <end position="77"/>
    </location>
</feature>
<dbReference type="Proteomes" id="UP000279259">
    <property type="component" value="Unassembled WGS sequence"/>
</dbReference>
<evidence type="ECO:0000256" key="6">
    <source>
        <dbReference type="ARBA" id="ARBA00022955"/>
    </source>
</evidence>
<keyword evidence="10 13" id="KW-0472">Membrane</keyword>
<evidence type="ECO:0000256" key="10">
    <source>
        <dbReference type="ARBA" id="ARBA00023136"/>
    </source>
</evidence>
<dbReference type="GO" id="GO:0030674">
    <property type="term" value="F:protein-macromolecule adaptor activity"/>
    <property type="evidence" value="ECO:0007669"/>
    <property type="project" value="TreeGrafter"/>
</dbReference>
<organism evidence="14 15">
    <name type="scientific">Saitozyma podzolica</name>
    <dbReference type="NCBI Taxonomy" id="1890683"/>
    <lineage>
        <taxon>Eukaryota</taxon>
        <taxon>Fungi</taxon>
        <taxon>Dikarya</taxon>
        <taxon>Basidiomycota</taxon>
        <taxon>Agaricomycotina</taxon>
        <taxon>Tremellomycetes</taxon>
        <taxon>Tremellales</taxon>
        <taxon>Trimorphomycetaceae</taxon>
        <taxon>Saitozyma</taxon>
    </lineage>
</organism>
<dbReference type="Pfam" id="PF03694">
    <property type="entry name" value="Erg28"/>
    <property type="match status" value="1"/>
</dbReference>
<keyword evidence="3" id="KW-0444">Lipid biosynthesis</keyword>
<evidence type="ECO:0000256" key="5">
    <source>
        <dbReference type="ARBA" id="ARBA00022824"/>
    </source>
</evidence>
<accession>A0A427YNV8</accession>
<dbReference type="AlphaFoldDB" id="A0A427YNV8"/>
<proteinExistence type="inferred from homology"/>
<evidence type="ECO:0000256" key="3">
    <source>
        <dbReference type="ARBA" id="ARBA00022516"/>
    </source>
</evidence>
<evidence type="ECO:0000256" key="12">
    <source>
        <dbReference type="ARBA" id="ARBA00023221"/>
    </source>
</evidence>
<comment type="similarity">
    <text evidence="2">Belongs to the ERG28 family.</text>
</comment>
<dbReference type="EMBL" id="RSCD01000005">
    <property type="protein sequence ID" value="RSH92741.1"/>
    <property type="molecule type" value="Genomic_DNA"/>
</dbReference>
<dbReference type="InterPro" id="IPR005352">
    <property type="entry name" value="Erg28"/>
</dbReference>
<dbReference type="STRING" id="1890683.A0A427YNV8"/>
<evidence type="ECO:0000256" key="7">
    <source>
        <dbReference type="ARBA" id="ARBA00022989"/>
    </source>
</evidence>
<evidence type="ECO:0000313" key="15">
    <source>
        <dbReference type="Proteomes" id="UP000279259"/>
    </source>
</evidence>
<dbReference type="GO" id="GO:0016126">
    <property type="term" value="P:sterol biosynthetic process"/>
    <property type="evidence" value="ECO:0007669"/>
    <property type="project" value="UniProtKB-KW"/>
</dbReference>
<evidence type="ECO:0000256" key="4">
    <source>
        <dbReference type="ARBA" id="ARBA00022692"/>
    </source>
</evidence>
<evidence type="ECO:0000256" key="9">
    <source>
        <dbReference type="ARBA" id="ARBA00023098"/>
    </source>
</evidence>
<keyword evidence="15" id="KW-1185">Reference proteome</keyword>
<dbReference type="PANTHER" id="PTHR15451">
    <property type="entry name" value="ERGOSTEROL BIOSYNTHETIC PROTEIN 28-RELATED"/>
    <property type="match status" value="1"/>
</dbReference>
<name>A0A427YNV8_9TREE</name>
<dbReference type="OrthoDB" id="6485510at2759"/>
<dbReference type="PANTHER" id="PTHR15451:SF19">
    <property type="entry name" value="ERGOSTEROL BIOSYNTHETIC PROTEIN 28 HOMOLOG"/>
    <property type="match status" value="1"/>
</dbReference>
<keyword evidence="11" id="KW-1207">Sterol metabolism</keyword>
<evidence type="ECO:0000313" key="14">
    <source>
        <dbReference type="EMBL" id="RSH92741.1"/>
    </source>
</evidence>